<feature type="binding site" evidence="5">
    <location>
        <position position="133"/>
    </location>
    <ligand>
        <name>AMP</name>
        <dbReference type="ChEBI" id="CHEBI:456215"/>
    </ligand>
</feature>
<feature type="binding site" evidence="5">
    <location>
        <begin position="57"/>
        <end position="59"/>
    </location>
    <ligand>
        <name>AMP</name>
        <dbReference type="ChEBI" id="CHEBI:456215"/>
    </ligand>
</feature>
<dbReference type="NCBIfam" id="NF011104">
    <property type="entry name" value="PRK14531.1"/>
    <property type="match status" value="1"/>
</dbReference>
<protein>
    <recommendedName>
        <fullName evidence="5 7">Adenylate kinase</fullName>
        <shortName evidence="5">AK</shortName>
        <ecNumber evidence="5 7">2.7.4.3</ecNumber>
    </recommendedName>
    <alternativeName>
        <fullName evidence="5">ATP-AMP transphosphorylase</fullName>
    </alternativeName>
    <alternativeName>
        <fullName evidence="5">ATP:AMP phosphotransferase</fullName>
    </alternativeName>
    <alternativeName>
        <fullName evidence="5">Adenylate monophosphate kinase</fullName>
    </alternativeName>
</protein>
<accession>A0AA46BNR3</accession>
<feature type="binding site" evidence="5">
    <location>
        <begin position="10"/>
        <end position="15"/>
    </location>
    <ligand>
        <name>ATP</name>
        <dbReference type="ChEBI" id="CHEBI:30616"/>
    </ligand>
</feature>
<keyword evidence="4 5" id="KW-0418">Kinase</keyword>
<dbReference type="NCBIfam" id="NF001381">
    <property type="entry name" value="PRK00279.1-3"/>
    <property type="match status" value="1"/>
</dbReference>
<dbReference type="RefSeq" id="WP_115030893.1">
    <property type="nucleotide sequence ID" value="NZ_UFYA01000001.1"/>
</dbReference>
<comment type="catalytic activity">
    <reaction evidence="5 7">
        <text>AMP + ATP = 2 ADP</text>
        <dbReference type="Rhea" id="RHEA:12973"/>
        <dbReference type="ChEBI" id="CHEBI:30616"/>
        <dbReference type="ChEBI" id="CHEBI:456215"/>
        <dbReference type="ChEBI" id="CHEBI:456216"/>
        <dbReference type="EC" id="2.7.4.3"/>
    </reaction>
</comment>
<dbReference type="SUPFAM" id="SSF52540">
    <property type="entry name" value="P-loop containing nucleoside triphosphate hydrolases"/>
    <property type="match status" value="1"/>
</dbReference>
<comment type="pathway">
    <text evidence="5">Purine metabolism; AMP biosynthesis via salvage pathway; AMP from ADP: step 1/1.</text>
</comment>
<dbReference type="PRINTS" id="PR00094">
    <property type="entry name" value="ADENYLTKNASE"/>
</dbReference>
<dbReference type="EC" id="2.7.4.3" evidence="5 7"/>
<feature type="binding site" evidence="5">
    <location>
        <position position="92"/>
    </location>
    <ligand>
        <name>AMP</name>
        <dbReference type="ChEBI" id="CHEBI:456215"/>
    </ligand>
</feature>
<keyword evidence="5 7" id="KW-0067">ATP-binding</keyword>
<evidence type="ECO:0000256" key="1">
    <source>
        <dbReference type="ARBA" id="ARBA00022679"/>
    </source>
</evidence>
<dbReference type="NCBIfam" id="NF011105">
    <property type="entry name" value="PRK14532.1"/>
    <property type="match status" value="1"/>
</dbReference>
<comment type="similarity">
    <text evidence="5 6">Belongs to the adenylate kinase family.</text>
</comment>
<dbReference type="InterPro" id="IPR027417">
    <property type="entry name" value="P-loop_NTPase"/>
</dbReference>
<organism evidence="8 9">
    <name type="scientific">Dermatophilus congolensis</name>
    <dbReference type="NCBI Taxonomy" id="1863"/>
    <lineage>
        <taxon>Bacteria</taxon>
        <taxon>Bacillati</taxon>
        <taxon>Actinomycetota</taxon>
        <taxon>Actinomycetes</taxon>
        <taxon>Micrococcales</taxon>
        <taxon>Dermatophilaceae</taxon>
        <taxon>Dermatophilus</taxon>
    </lineage>
</organism>
<dbReference type="Pfam" id="PF00406">
    <property type="entry name" value="ADK"/>
    <property type="match status" value="1"/>
</dbReference>
<feature type="region of interest" description="NMP" evidence="5">
    <location>
        <begin position="30"/>
        <end position="59"/>
    </location>
</feature>
<feature type="binding site" evidence="5">
    <location>
        <position position="31"/>
    </location>
    <ligand>
        <name>AMP</name>
        <dbReference type="ChEBI" id="CHEBI:456215"/>
    </ligand>
</feature>
<dbReference type="GO" id="GO:0004017">
    <property type="term" value="F:AMP kinase activity"/>
    <property type="evidence" value="ECO:0007669"/>
    <property type="project" value="UniProtKB-UniRule"/>
</dbReference>
<dbReference type="CDD" id="cd01428">
    <property type="entry name" value="ADK"/>
    <property type="match status" value="1"/>
</dbReference>
<dbReference type="PANTHER" id="PTHR23359">
    <property type="entry name" value="NUCLEOTIDE KINASE"/>
    <property type="match status" value="1"/>
</dbReference>
<dbReference type="GO" id="GO:0044209">
    <property type="term" value="P:AMP salvage"/>
    <property type="evidence" value="ECO:0007669"/>
    <property type="project" value="UniProtKB-UniRule"/>
</dbReference>
<comment type="subcellular location">
    <subcellularLocation>
        <location evidence="5 7">Cytoplasm</location>
    </subcellularLocation>
</comment>
<evidence type="ECO:0000256" key="7">
    <source>
        <dbReference type="RuleBase" id="RU003331"/>
    </source>
</evidence>
<dbReference type="Gene3D" id="3.40.50.300">
    <property type="entry name" value="P-loop containing nucleotide triphosphate hydrolases"/>
    <property type="match status" value="1"/>
</dbReference>
<dbReference type="NCBIfam" id="NF011100">
    <property type="entry name" value="PRK14527.1"/>
    <property type="match status" value="1"/>
</dbReference>
<comment type="caution">
    <text evidence="8">The sequence shown here is derived from an EMBL/GenBank/DDBJ whole genome shotgun (WGS) entry which is preliminary data.</text>
</comment>
<evidence type="ECO:0000256" key="2">
    <source>
        <dbReference type="ARBA" id="ARBA00022727"/>
    </source>
</evidence>
<comment type="domain">
    <text evidence="5">Consists of three domains, a large central CORE domain and two small peripheral domains, NMPbind and LID, which undergo movements during catalysis. The LID domain closes over the site of phosphoryl transfer upon ATP binding. Assembling and dissambling the active center during each catalytic cycle provides an effective means to prevent ATP hydrolysis.</text>
</comment>
<feature type="binding site" evidence="5">
    <location>
        <position position="127"/>
    </location>
    <ligand>
        <name>ATP</name>
        <dbReference type="ChEBI" id="CHEBI:30616"/>
    </ligand>
</feature>
<feature type="binding site" evidence="5">
    <location>
        <position position="144"/>
    </location>
    <ligand>
        <name>AMP</name>
        <dbReference type="ChEBI" id="CHEBI:456215"/>
    </ligand>
</feature>
<dbReference type="GO" id="GO:0005737">
    <property type="term" value="C:cytoplasm"/>
    <property type="evidence" value="ECO:0007669"/>
    <property type="project" value="UniProtKB-SubCell"/>
</dbReference>
<feature type="binding site" evidence="5">
    <location>
        <position position="172"/>
    </location>
    <ligand>
        <name>ATP</name>
        <dbReference type="ChEBI" id="CHEBI:30616"/>
    </ligand>
</feature>
<keyword evidence="1 5" id="KW-0808">Transferase</keyword>
<evidence type="ECO:0000313" key="9">
    <source>
        <dbReference type="Proteomes" id="UP000254118"/>
    </source>
</evidence>
<evidence type="ECO:0000313" key="8">
    <source>
        <dbReference type="EMBL" id="STD10548.1"/>
    </source>
</evidence>
<sequence length="191" mass="21221">MRIIILGAPGAGKGTQAAGIAESFGIPVISTGNMFRENIAEQTELGKQVQQVLASGQYVSDEITNAMLFERLAREDAQKGFLLDGYPRTTAQVEVLDEYLKERGEKLDCVLELVVDENAVVERLLKRAEIEGRSDDTEPVIRERLKVYAQQTAPLTEIYDDRELLVQVYGMGGVEEVATRIQEALEPLYSE</sequence>
<dbReference type="EMBL" id="UFYA01000001">
    <property type="protein sequence ID" value="STD10548.1"/>
    <property type="molecule type" value="Genomic_DNA"/>
</dbReference>
<proteinExistence type="inferred from homology"/>
<dbReference type="AlphaFoldDB" id="A0AA46BNR3"/>
<gene>
    <name evidence="5 8" type="primary">adk</name>
    <name evidence="8" type="ORF">NCTC7915_01403</name>
</gene>
<feature type="binding site" evidence="5">
    <location>
        <position position="36"/>
    </location>
    <ligand>
        <name>AMP</name>
        <dbReference type="ChEBI" id="CHEBI:456215"/>
    </ligand>
</feature>
<comment type="caution">
    <text evidence="5">Lacks conserved residue(s) required for the propagation of feature annotation.</text>
</comment>
<comment type="function">
    <text evidence="5">Catalyzes the reversible transfer of the terminal phosphate group between ATP and AMP. Plays an important role in cellular energy homeostasis and in adenine nucleotide metabolism.</text>
</comment>
<name>A0AA46BNR3_9MICO</name>
<keyword evidence="5" id="KW-0963">Cytoplasm</keyword>
<dbReference type="InterPro" id="IPR033690">
    <property type="entry name" value="Adenylat_kinase_CS"/>
</dbReference>
<keyword evidence="2 5" id="KW-0545">Nucleotide biosynthesis</keyword>
<keyword evidence="3 5" id="KW-0547">Nucleotide-binding</keyword>
<reference evidence="8 9" key="1">
    <citation type="submission" date="2018-06" db="EMBL/GenBank/DDBJ databases">
        <authorList>
            <consortium name="Pathogen Informatics"/>
            <person name="Doyle S."/>
        </authorList>
    </citation>
    <scope>NUCLEOTIDE SEQUENCE [LARGE SCALE GENOMIC DNA]</scope>
    <source>
        <strain evidence="8 9">NCTC7915</strain>
    </source>
</reference>
<dbReference type="PROSITE" id="PS00113">
    <property type="entry name" value="ADENYLATE_KINASE"/>
    <property type="match status" value="1"/>
</dbReference>
<dbReference type="GO" id="GO:0005524">
    <property type="term" value="F:ATP binding"/>
    <property type="evidence" value="ECO:0007669"/>
    <property type="project" value="UniProtKB-UniRule"/>
</dbReference>
<evidence type="ECO:0000256" key="3">
    <source>
        <dbReference type="ARBA" id="ARBA00022741"/>
    </source>
</evidence>
<evidence type="ECO:0000256" key="5">
    <source>
        <dbReference type="HAMAP-Rule" id="MF_00235"/>
    </source>
</evidence>
<dbReference type="InterPro" id="IPR000850">
    <property type="entry name" value="Adenylat/UMP-CMP_kin"/>
</dbReference>
<dbReference type="HAMAP" id="MF_00235">
    <property type="entry name" value="Adenylate_kinase_Adk"/>
    <property type="match status" value="1"/>
</dbReference>
<evidence type="ECO:0000256" key="4">
    <source>
        <dbReference type="ARBA" id="ARBA00022777"/>
    </source>
</evidence>
<feature type="binding site" evidence="5">
    <location>
        <begin position="85"/>
        <end position="88"/>
    </location>
    <ligand>
        <name>AMP</name>
        <dbReference type="ChEBI" id="CHEBI:456215"/>
    </ligand>
</feature>
<comment type="subunit">
    <text evidence="5 7">Monomer.</text>
</comment>
<dbReference type="Proteomes" id="UP000254118">
    <property type="component" value="Unassembled WGS sequence"/>
</dbReference>
<evidence type="ECO:0000256" key="6">
    <source>
        <dbReference type="RuleBase" id="RU003330"/>
    </source>
</evidence>